<feature type="signal peptide" evidence="1">
    <location>
        <begin position="1"/>
        <end position="23"/>
    </location>
</feature>
<gene>
    <name evidence="2" type="ORF">D6201_03640</name>
</gene>
<proteinExistence type="predicted"/>
<dbReference type="RefSeq" id="WP_120047587.1">
    <property type="nucleotide sequence ID" value="NZ_RAHX01000001.1"/>
</dbReference>
<dbReference type="AlphaFoldDB" id="A0A419RS27"/>
<dbReference type="Proteomes" id="UP000285232">
    <property type="component" value="Unassembled WGS sequence"/>
</dbReference>
<accession>A0A419RS27</accession>
<keyword evidence="1" id="KW-0732">Signal</keyword>
<protein>
    <recommendedName>
        <fullName evidence="4">Secreted protein</fullName>
    </recommendedName>
</protein>
<evidence type="ECO:0000313" key="3">
    <source>
        <dbReference type="Proteomes" id="UP000285232"/>
    </source>
</evidence>
<organism evidence="2 3">
    <name type="scientific">Aurantiacibacter aquimixticola</name>
    <dbReference type="NCBI Taxonomy" id="1958945"/>
    <lineage>
        <taxon>Bacteria</taxon>
        <taxon>Pseudomonadati</taxon>
        <taxon>Pseudomonadota</taxon>
        <taxon>Alphaproteobacteria</taxon>
        <taxon>Sphingomonadales</taxon>
        <taxon>Erythrobacteraceae</taxon>
        <taxon>Aurantiacibacter</taxon>
    </lineage>
</organism>
<dbReference type="EMBL" id="RAHX01000001">
    <property type="protein sequence ID" value="RJY08576.1"/>
    <property type="molecule type" value="Genomic_DNA"/>
</dbReference>
<name>A0A419RS27_9SPHN</name>
<evidence type="ECO:0008006" key="4">
    <source>
        <dbReference type="Google" id="ProtNLM"/>
    </source>
</evidence>
<dbReference type="OrthoDB" id="7447741at2"/>
<evidence type="ECO:0000313" key="2">
    <source>
        <dbReference type="EMBL" id="RJY08576.1"/>
    </source>
</evidence>
<keyword evidence="3" id="KW-1185">Reference proteome</keyword>
<reference evidence="2 3" key="1">
    <citation type="journal article" date="2017" name="Int. J. Syst. Evol. Microbiol.">
        <title>Erythrobacter aquimixticola sp. nov., isolated from the junction between the ocean and a freshwater spring.</title>
        <authorList>
            <person name="Park S."/>
            <person name="Jung Y.T."/>
            <person name="Choi S.J."/>
            <person name="Yoon J.H."/>
        </authorList>
    </citation>
    <scope>NUCLEOTIDE SEQUENCE [LARGE SCALE GENOMIC DNA]</scope>
    <source>
        <strain evidence="2 3">JSSK-14</strain>
    </source>
</reference>
<evidence type="ECO:0000256" key="1">
    <source>
        <dbReference type="SAM" id="SignalP"/>
    </source>
</evidence>
<feature type="chain" id="PRO_5019431528" description="Secreted protein" evidence="1">
    <location>
        <begin position="24"/>
        <end position="216"/>
    </location>
</feature>
<comment type="caution">
    <text evidence="2">The sequence shown here is derived from an EMBL/GenBank/DDBJ whole genome shotgun (WGS) entry which is preliminary data.</text>
</comment>
<sequence>MMRIFVLVIVSMASLMTSAPADAQEERNERMQRLAVEAWTACMADEFPQDVNRLLTMDYRSDEYRRLMQDMGERRISERCFRAMPRAYRRIELGGLPFAGGLAEQAMERASEEPLVLRLSMAVIGEQAQTYSYTDQVANCIARGAPNLVADLFATEPASDEEVTALAQIAPVQDICTRDGTAIEASPIAMRAMLATAGYRILAAQDNAPVESETDA</sequence>